<dbReference type="InterPro" id="IPR036852">
    <property type="entry name" value="Peptidase_S8/S53_dom_sf"/>
</dbReference>
<feature type="region of interest" description="Disordered" evidence="5">
    <location>
        <begin position="453"/>
        <end position="474"/>
    </location>
</feature>
<keyword evidence="3" id="KW-0378">Hydrolase</keyword>
<dbReference type="AlphaFoldDB" id="A0A1H6FXL9"/>
<keyword evidence="2" id="KW-0645">Protease</keyword>
<evidence type="ECO:0000256" key="2">
    <source>
        <dbReference type="ARBA" id="ARBA00022670"/>
    </source>
</evidence>
<dbReference type="InterPro" id="IPR000209">
    <property type="entry name" value="Peptidase_S8/S53_dom"/>
</dbReference>
<dbReference type="PRINTS" id="PR00723">
    <property type="entry name" value="SUBTILISIN"/>
</dbReference>
<name>A0A1H6FXL9_THEAL</name>
<protein>
    <submittedName>
        <fullName evidence="8">Subtilase family protein</fullName>
    </submittedName>
</protein>
<evidence type="ECO:0000256" key="4">
    <source>
        <dbReference type="ARBA" id="ARBA00022825"/>
    </source>
</evidence>
<dbReference type="GO" id="GO:0004252">
    <property type="term" value="F:serine-type endopeptidase activity"/>
    <property type="evidence" value="ECO:0007669"/>
    <property type="project" value="InterPro"/>
</dbReference>
<dbReference type="SUPFAM" id="SSF52743">
    <property type="entry name" value="Subtilisin-like"/>
    <property type="match status" value="1"/>
</dbReference>
<feature type="domain" description="Peptidase S8/S53" evidence="7">
    <location>
        <begin position="382"/>
        <end position="552"/>
    </location>
</feature>
<keyword evidence="6" id="KW-0732">Signal</keyword>
<feature type="signal peptide" evidence="6">
    <location>
        <begin position="1"/>
        <end position="21"/>
    </location>
</feature>
<feature type="region of interest" description="Disordered" evidence="5">
    <location>
        <begin position="804"/>
        <end position="869"/>
    </location>
</feature>
<dbReference type="InterPro" id="IPR015500">
    <property type="entry name" value="Peptidase_S8_subtilisin-rel"/>
</dbReference>
<evidence type="ECO:0000256" key="5">
    <source>
        <dbReference type="SAM" id="MobiDB-lite"/>
    </source>
</evidence>
<comment type="similarity">
    <text evidence="1">Belongs to the peptidase S8 family.</text>
</comment>
<dbReference type="GO" id="GO:0006508">
    <property type="term" value="P:proteolysis"/>
    <property type="evidence" value="ECO:0007669"/>
    <property type="project" value="UniProtKB-KW"/>
</dbReference>
<dbReference type="STRING" id="29539.SAMN02745716_1650"/>
<organism evidence="8 9">
    <name type="scientific">Thermoleophilum album</name>
    <dbReference type="NCBI Taxonomy" id="29539"/>
    <lineage>
        <taxon>Bacteria</taxon>
        <taxon>Bacillati</taxon>
        <taxon>Actinomycetota</taxon>
        <taxon>Thermoleophilia</taxon>
        <taxon>Thermoleophilales</taxon>
        <taxon>Thermoleophilaceae</taxon>
        <taxon>Thermoleophilum</taxon>
    </lineage>
</organism>
<dbReference type="PROSITE" id="PS00138">
    <property type="entry name" value="SUBTILASE_SER"/>
    <property type="match status" value="1"/>
</dbReference>
<evidence type="ECO:0000256" key="6">
    <source>
        <dbReference type="SAM" id="SignalP"/>
    </source>
</evidence>
<feature type="compositionally biased region" description="Pro residues" evidence="5">
    <location>
        <begin position="844"/>
        <end position="855"/>
    </location>
</feature>
<evidence type="ECO:0000313" key="9">
    <source>
        <dbReference type="Proteomes" id="UP000222056"/>
    </source>
</evidence>
<dbReference type="EMBL" id="FNWJ01000002">
    <property type="protein sequence ID" value="SEH14495.1"/>
    <property type="molecule type" value="Genomic_DNA"/>
</dbReference>
<sequence>MNTRCWCGGRLQVQPSCLAVAAGLLLALAVAPSAPGFTRAPQGGAASVRVGNLARPALVTAPRGLDPRLRDARGAVRVVILARGARLLEPAFKAALEVARASAVSPASARRITRDRGFARRLALREERERERGIALLRRKALPAGELLVRLARRVALLGGTTVEAHPLSMTLTAVVPARSLPKLAREPLVFSIQPARTERPAVWAGSEAVGAPTWWGQGLFGQLATGAPADANGSGPDLYVVGDLIDAEHPAYRRLLEAGRFLVPPGQRPTCPAGVSGGGDPCKHGTMIVAMAVGQGCPSEHGAICELTSDRRQLGIAPGLDKLLMSGDDPPGGFNDQLFCGGRGLPPFSAASWALGEAVPFESNCGSGVWPIAADPAENASVSYGGDAQVTDPDDDAFDQARDIGLWSLSLFSAAAAGNLGASYDRGSRAKCMGFNEFCVGSFTPGANLTDRSDDRVSDFSARGPTPGGRKKPDIVAVGQGFGGFPNPFWRSSGQPLYTGGETGTSFSAPQAAGAAVLLHSVGVTDPLARKALLINSAYKPPTLGCPQDAGAGRDAAGFSPTWGFWDPCWGWGALDLDRAWRERANWASGWARPGKPAFYRVRLEGSDDRATVAWYRRGTFRPLPYLGGELILYTLTDLDLEQITPTGAREQLSGSRIDNVEQVRGGQGPYPRSAIYKVVARSTVEGQREERFAIAATRPLTPLVAPVPEISASRGRGGATTIGDGDTLSVTVRNPSDELQASGVNVEVVLPRHLVTSDSTRLQLGNLAPGEQVTFELAFRAVQEGSDPIRVYSRASALGEELSDERAVQATGQAPSPVPPPPSNSSDQPGRGSSGTAHVETPTPPPLPSPTGPTPRTRRLNPLLGTPAARLRGRTVSVAFTARTARGWRAHLSYRIGRRTVRRVMRLRCRRVRRGRVSCRGRMRLGDPVPVRARLTVKVTRPGDRSYLPFARIIRIAAR</sequence>
<feature type="chain" id="PRO_5038622263" evidence="6">
    <location>
        <begin position="22"/>
        <end position="961"/>
    </location>
</feature>
<keyword evidence="4" id="KW-0720">Serine protease</keyword>
<dbReference type="PANTHER" id="PTHR43806:SF11">
    <property type="entry name" value="CEREVISIN-RELATED"/>
    <property type="match status" value="1"/>
</dbReference>
<proteinExistence type="inferred from homology"/>
<evidence type="ECO:0000256" key="3">
    <source>
        <dbReference type="ARBA" id="ARBA00022801"/>
    </source>
</evidence>
<dbReference type="Gene3D" id="3.40.50.200">
    <property type="entry name" value="Peptidase S8/S53 domain"/>
    <property type="match status" value="1"/>
</dbReference>
<reference evidence="9" key="1">
    <citation type="submission" date="2016-10" db="EMBL/GenBank/DDBJ databases">
        <authorList>
            <person name="Varghese N."/>
            <person name="Submissions S."/>
        </authorList>
    </citation>
    <scope>NUCLEOTIDE SEQUENCE [LARGE SCALE GENOMIC DNA]</scope>
    <source>
        <strain evidence="9">ATCC 35263</strain>
    </source>
</reference>
<dbReference type="InterPro" id="IPR023828">
    <property type="entry name" value="Peptidase_S8_Ser-AS"/>
</dbReference>
<evidence type="ECO:0000256" key="1">
    <source>
        <dbReference type="ARBA" id="ARBA00011073"/>
    </source>
</evidence>
<dbReference type="InterPro" id="IPR050131">
    <property type="entry name" value="Peptidase_S8_subtilisin-like"/>
</dbReference>
<accession>A0A1H6FXL9</accession>
<dbReference type="Proteomes" id="UP000222056">
    <property type="component" value="Unassembled WGS sequence"/>
</dbReference>
<dbReference type="PANTHER" id="PTHR43806">
    <property type="entry name" value="PEPTIDASE S8"/>
    <property type="match status" value="1"/>
</dbReference>
<dbReference type="Pfam" id="PF00082">
    <property type="entry name" value="Peptidase_S8"/>
    <property type="match status" value="1"/>
</dbReference>
<evidence type="ECO:0000259" key="7">
    <source>
        <dbReference type="Pfam" id="PF00082"/>
    </source>
</evidence>
<evidence type="ECO:0000313" key="8">
    <source>
        <dbReference type="EMBL" id="SEH14495.1"/>
    </source>
</evidence>
<keyword evidence="9" id="KW-1185">Reference proteome</keyword>
<gene>
    <name evidence="8" type="ORF">SAMN02745716_1650</name>
</gene>